<proteinExistence type="inferred from homology"/>
<feature type="region of interest" description="Disordered" evidence="9">
    <location>
        <begin position="836"/>
        <end position="858"/>
    </location>
</feature>
<dbReference type="PANTHER" id="PTHR47968:SF54">
    <property type="entry name" value="KINESIN-LIKE PROTEIN NACK2"/>
    <property type="match status" value="1"/>
</dbReference>
<sequence length="1080" mass="121469">MNEEAEIQEQGEKFFVSVRLRPLNDKERARNSISDWECINNDTIVFKNSLPERSMFPVAYSFDRVFDCDSPTSQVYEEAAKDIAVSVLNGINSSIFAYGQTSSGKTYTMRGVTDYAVADIYDYIERHQEREFFVKFSAMEIYNEAVRDLLSSDSTPLRLLDDPERGTVVERLTEETLRDKEHLQELLSICEAQRQIGETALNETSSRSHQILRLTIESFARDYAEAGNSSVLAASVNFIDLAGSERASQTLSAGARLKEGCHINRSLLTLGTVIRKLSKGRNSHVPYRDSKLTRILQNALGGNARTAIICTMSPDRSHVEQSRNTLLFASCAKKVTTNAQVNLVMSDKALVKQLKRELARLENEMKSVGSTPNKLDTASMMREKELLIEQMAKEIEELTRQRDLAQSRVENLLLSVREVQMLTSANYSSSNSSEVINAPCTVDYCKHMDTVAPRVPMTNTQYLEPLPLEIYEEERHLHRNTLMLAEPEAGNDYKEVALKMDEEFEDNCKEVRCIEFEESNIKLNEKADVCSLIPEINEGKLTVNTDELPIGPEEQEGKPAMTESVIKEIEADNLSVIPADEEEKVSLTAAEDIEGKLTGTESRIEKQEGDGFYCNPDENQVKLTGTEASIEKQEGDGFYCNPDENQGKLDMTITMKENVVSSPQKEDLQSCHVNKDETCEALKQKIQELHKTIKFLVTLGDSPSALDGSTISGSPTLSRCKSCRGIITTVPSSPDFKNPQHNESTHPSTSVEKDLFQREKALSCKLSGLKGDNRNGKMSRGHSQNSFSSGCGEAQSVKDIDGEDNCSEASFAPRPWKLYGNSSMRRTSVSTDFSECSSVTKRLPEKQNDEDPAPETENAVKLHDSWPAEFENLQKKIIELWDACNVPLIHRTYFIMLFKGDPSDSIYMEVEFRRLSFLKNSMPLGSKGFKDTTFDTTASRSKPWASLSHRYMQARNKEALDPIELKRIITFVVGSAKDLIRERKMLCKQIQKLSKKQKEEVYKQWGIGLNTKQRSVQLSQLIWSKSRDMGHVKESAALVSKLLGFLESGQAPKEVVGLSILPQSRTRRSTRWNNVLPPLL</sequence>
<feature type="binding site" evidence="7">
    <location>
        <begin position="99"/>
        <end position="106"/>
    </location>
    <ligand>
        <name>ATP</name>
        <dbReference type="ChEBI" id="CHEBI:30616"/>
    </ligand>
</feature>
<protein>
    <submittedName>
        <fullName evidence="11">Kinesin-like protein NACK1</fullName>
    </submittedName>
</protein>
<feature type="domain" description="Kinesin motor" evidence="10">
    <location>
        <begin position="13"/>
        <end position="335"/>
    </location>
</feature>
<dbReference type="InterPro" id="IPR021881">
    <property type="entry name" value="NACK_C"/>
</dbReference>
<dbReference type="GO" id="GO:0005874">
    <property type="term" value="C:microtubule"/>
    <property type="evidence" value="ECO:0007669"/>
    <property type="project" value="UniProtKB-KW"/>
</dbReference>
<evidence type="ECO:0000256" key="9">
    <source>
        <dbReference type="SAM" id="MobiDB-lite"/>
    </source>
</evidence>
<dbReference type="CDD" id="cd01374">
    <property type="entry name" value="KISc_CENP_E"/>
    <property type="match status" value="1"/>
</dbReference>
<accession>A0A6A3BEL6</accession>
<dbReference type="PROSITE" id="PS00411">
    <property type="entry name" value="KINESIN_MOTOR_1"/>
    <property type="match status" value="1"/>
</dbReference>
<comment type="similarity">
    <text evidence="1">Belongs to the TRAFAC class myosin-kinesin ATPase superfamily. Kinesin family. KIN-7 subfamily.</text>
</comment>
<dbReference type="Pfam" id="PF00225">
    <property type="entry name" value="Kinesin"/>
    <property type="match status" value="1"/>
</dbReference>
<evidence type="ECO:0000256" key="3">
    <source>
        <dbReference type="ARBA" id="ARBA00022741"/>
    </source>
</evidence>
<comment type="caution">
    <text evidence="11">The sequence shown here is derived from an EMBL/GenBank/DDBJ whole genome shotgun (WGS) entry which is preliminary data.</text>
</comment>
<dbReference type="InterPro" id="IPR019821">
    <property type="entry name" value="Kinesin_motor_CS"/>
</dbReference>
<dbReference type="InterPro" id="IPR027640">
    <property type="entry name" value="Kinesin-like_fam"/>
</dbReference>
<dbReference type="GO" id="GO:0005524">
    <property type="term" value="F:ATP binding"/>
    <property type="evidence" value="ECO:0007669"/>
    <property type="project" value="UniProtKB-UniRule"/>
</dbReference>
<dbReference type="Pfam" id="PF11995">
    <property type="entry name" value="DUF3490"/>
    <property type="match status" value="2"/>
</dbReference>
<evidence type="ECO:0000256" key="1">
    <source>
        <dbReference type="ARBA" id="ARBA00007310"/>
    </source>
</evidence>
<dbReference type="AlphaFoldDB" id="A0A6A3BEL6"/>
<feature type="region of interest" description="Disordered" evidence="9">
    <location>
        <begin position="767"/>
        <end position="799"/>
    </location>
</feature>
<evidence type="ECO:0000313" key="11">
    <source>
        <dbReference type="EMBL" id="KAE8713492.1"/>
    </source>
</evidence>
<keyword evidence="2" id="KW-0493">Microtubule</keyword>
<dbReference type="SUPFAM" id="SSF52540">
    <property type="entry name" value="P-loop containing nucleoside triphosphate hydrolases"/>
    <property type="match status" value="1"/>
</dbReference>
<dbReference type="GO" id="GO:0007018">
    <property type="term" value="P:microtubule-based movement"/>
    <property type="evidence" value="ECO:0007669"/>
    <property type="project" value="InterPro"/>
</dbReference>
<keyword evidence="12" id="KW-1185">Reference proteome</keyword>
<dbReference type="EMBL" id="VEPZ02000877">
    <property type="protein sequence ID" value="KAE8713492.1"/>
    <property type="molecule type" value="Genomic_DNA"/>
</dbReference>
<dbReference type="PROSITE" id="PS50067">
    <property type="entry name" value="KINESIN_MOTOR_2"/>
    <property type="match status" value="1"/>
</dbReference>
<evidence type="ECO:0000256" key="8">
    <source>
        <dbReference type="SAM" id="Coils"/>
    </source>
</evidence>
<dbReference type="Proteomes" id="UP000436088">
    <property type="component" value="Unassembled WGS sequence"/>
</dbReference>
<gene>
    <name evidence="11" type="ORF">F3Y22_tig00110209pilonHSYRG00216</name>
</gene>
<feature type="region of interest" description="Disordered" evidence="9">
    <location>
        <begin position="731"/>
        <end position="751"/>
    </location>
</feature>
<dbReference type="GO" id="GO:0003777">
    <property type="term" value="F:microtubule motor activity"/>
    <property type="evidence" value="ECO:0007669"/>
    <property type="project" value="InterPro"/>
</dbReference>
<evidence type="ECO:0000259" key="10">
    <source>
        <dbReference type="PROSITE" id="PS50067"/>
    </source>
</evidence>
<dbReference type="GO" id="GO:0008017">
    <property type="term" value="F:microtubule binding"/>
    <property type="evidence" value="ECO:0007669"/>
    <property type="project" value="InterPro"/>
</dbReference>
<name>A0A6A3BEL6_HIBSY</name>
<evidence type="ECO:0000313" key="12">
    <source>
        <dbReference type="Proteomes" id="UP000436088"/>
    </source>
</evidence>
<keyword evidence="6 7" id="KW-0505">Motor protein</keyword>
<evidence type="ECO:0000256" key="5">
    <source>
        <dbReference type="ARBA" id="ARBA00023054"/>
    </source>
</evidence>
<feature type="coiled-coil region" evidence="8">
    <location>
        <begin position="344"/>
        <end position="415"/>
    </location>
</feature>
<dbReference type="InterPro" id="IPR036961">
    <property type="entry name" value="Kinesin_motor_dom_sf"/>
</dbReference>
<keyword evidence="4 7" id="KW-0067">ATP-binding</keyword>
<evidence type="ECO:0000256" key="6">
    <source>
        <dbReference type="ARBA" id="ARBA00023175"/>
    </source>
</evidence>
<evidence type="ECO:0000256" key="4">
    <source>
        <dbReference type="ARBA" id="ARBA00022840"/>
    </source>
</evidence>
<organism evidence="11 12">
    <name type="scientific">Hibiscus syriacus</name>
    <name type="common">Rose of Sharon</name>
    <dbReference type="NCBI Taxonomy" id="106335"/>
    <lineage>
        <taxon>Eukaryota</taxon>
        <taxon>Viridiplantae</taxon>
        <taxon>Streptophyta</taxon>
        <taxon>Embryophyta</taxon>
        <taxon>Tracheophyta</taxon>
        <taxon>Spermatophyta</taxon>
        <taxon>Magnoliopsida</taxon>
        <taxon>eudicotyledons</taxon>
        <taxon>Gunneridae</taxon>
        <taxon>Pentapetalae</taxon>
        <taxon>rosids</taxon>
        <taxon>malvids</taxon>
        <taxon>Malvales</taxon>
        <taxon>Malvaceae</taxon>
        <taxon>Malvoideae</taxon>
        <taxon>Hibiscus</taxon>
    </lineage>
</organism>
<dbReference type="SMART" id="SM00129">
    <property type="entry name" value="KISc"/>
    <property type="match status" value="1"/>
</dbReference>
<dbReference type="PANTHER" id="PTHR47968">
    <property type="entry name" value="CENTROMERE PROTEIN E"/>
    <property type="match status" value="1"/>
</dbReference>
<evidence type="ECO:0000256" key="2">
    <source>
        <dbReference type="ARBA" id="ARBA00022701"/>
    </source>
</evidence>
<reference evidence="11" key="1">
    <citation type="submission" date="2019-09" db="EMBL/GenBank/DDBJ databases">
        <title>Draft genome information of white flower Hibiscus syriacus.</title>
        <authorList>
            <person name="Kim Y.-M."/>
        </authorList>
    </citation>
    <scope>NUCLEOTIDE SEQUENCE [LARGE SCALE GENOMIC DNA]</scope>
    <source>
        <strain evidence="11">YM2019G1</strain>
    </source>
</reference>
<dbReference type="PRINTS" id="PR00380">
    <property type="entry name" value="KINESINHEAVY"/>
</dbReference>
<dbReference type="InterPro" id="IPR027417">
    <property type="entry name" value="P-loop_NTPase"/>
</dbReference>
<keyword evidence="5 8" id="KW-0175">Coiled coil</keyword>
<dbReference type="Gene3D" id="3.40.850.10">
    <property type="entry name" value="Kinesin motor domain"/>
    <property type="match status" value="1"/>
</dbReference>
<dbReference type="InterPro" id="IPR001752">
    <property type="entry name" value="Kinesin_motor_dom"/>
</dbReference>
<evidence type="ECO:0000256" key="7">
    <source>
        <dbReference type="PROSITE-ProRule" id="PRU00283"/>
    </source>
</evidence>
<dbReference type="FunFam" id="3.40.850.10:FF:000016">
    <property type="entry name" value="Kinesin-like protein"/>
    <property type="match status" value="1"/>
</dbReference>
<keyword evidence="3 7" id="KW-0547">Nucleotide-binding</keyword>